<reference evidence="1 2" key="1">
    <citation type="journal article" date="2023" name="G3 (Bethesda)">
        <title>A chromosome-length genome assembly and annotation of blackberry (Rubus argutus, cv. 'Hillquist').</title>
        <authorList>
            <person name="Bruna T."/>
            <person name="Aryal R."/>
            <person name="Dudchenko O."/>
            <person name="Sargent D.J."/>
            <person name="Mead D."/>
            <person name="Buti M."/>
            <person name="Cavallini A."/>
            <person name="Hytonen T."/>
            <person name="Andres J."/>
            <person name="Pham M."/>
            <person name="Weisz D."/>
            <person name="Mascagni F."/>
            <person name="Usai G."/>
            <person name="Natali L."/>
            <person name="Bassil N."/>
            <person name="Fernandez G.E."/>
            <person name="Lomsadze A."/>
            <person name="Armour M."/>
            <person name="Olukolu B."/>
            <person name="Poorten T."/>
            <person name="Britton C."/>
            <person name="Davik J."/>
            <person name="Ashrafi H."/>
            <person name="Aiden E.L."/>
            <person name="Borodovsky M."/>
            <person name="Worthington M."/>
        </authorList>
    </citation>
    <scope>NUCLEOTIDE SEQUENCE [LARGE SCALE GENOMIC DNA]</scope>
    <source>
        <strain evidence="1">PI 553951</strain>
    </source>
</reference>
<evidence type="ECO:0000313" key="1">
    <source>
        <dbReference type="EMBL" id="KAK9937495.1"/>
    </source>
</evidence>
<evidence type="ECO:0000313" key="2">
    <source>
        <dbReference type="Proteomes" id="UP001457282"/>
    </source>
</evidence>
<organism evidence="1 2">
    <name type="scientific">Rubus argutus</name>
    <name type="common">Southern blackberry</name>
    <dbReference type="NCBI Taxonomy" id="59490"/>
    <lineage>
        <taxon>Eukaryota</taxon>
        <taxon>Viridiplantae</taxon>
        <taxon>Streptophyta</taxon>
        <taxon>Embryophyta</taxon>
        <taxon>Tracheophyta</taxon>
        <taxon>Spermatophyta</taxon>
        <taxon>Magnoliopsida</taxon>
        <taxon>eudicotyledons</taxon>
        <taxon>Gunneridae</taxon>
        <taxon>Pentapetalae</taxon>
        <taxon>rosids</taxon>
        <taxon>fabids</taxon>
        <taxon>Rosales</taxon>
        <taxon>Rosaceae</taxon>
        <taxon>Rosoideae</taxon>
        <taxon>Rosoideae incertae sedis</taxon>
        <taxon>Rubus</taxon>
    </lineage>
</organism>
<dbReference type="AlphaFoldDB" id="A0AAW1XMK3"/>
<comment type="caution">
    <text evidence="1">The sequence shown here is derived from an EMBL/GenBank/DDBJ whole genome shotgun (WGS) entry which is preliminary data.</text>
</comment>
<keyword evidence="2" id="KW-1185">Reference proteome</keyword>
<sequence>MRIRPSDRAIGTVPVCGKRCWHVPITPGMMTNTDGFRVSISSFPASGSPFLVTGCGLMIPASDNLHKLFPAFAIKIGRRKTFVLVNVLITFQTASHRFEHFVVCVGHRSYFIPPHRGLSL</sequence>
<proteinExistence type="predicted"/>
<gene>
    <name evidence="1" type="ORF">M0R45_014278</name>
</gene>
<dbReference type="EMBL" id="JBEDUW010000003">
    <property type="protein sequence ID" value="KAK9937495.1"/>
    <property type="molecule type" value="Genomic_DNA"/>
</dbReference>
<protein>
    <submittedName>
        <fullName evidence="1">Uncharacterized protein</fullName>
    </submittedName>
</protein>
<dbReference type="Proteomes" id="UP001457282">
    <property type="component" value="Unassembled WGS sequence"/>
</dbReference>
<accession>A0AAW1XMK3</accession>
<name>A0AAW1XMK3_RUBAR</name>